<sequence length="385" mass="40278">MRDPRPRVLLVTRNLPPLVGGMERLNWHMAEGLATVADVRVIGPSGSAAVAPAGIAVSEAPLRPLWRFLLRAQTLAWREALRWKPDIVLAGSGLTAPLAWLAARSCGADAAVYVHGLDVAVKHPLYRALWLPVIRGMQVVIANSQSTAALCREIGVAADRIFIVHPGVELPAERTASAGENGAVEFRSRHGFGGGPILLSVGRLSTRKGLREFVTYTLPQIVSAHPSAMLVIIGDAPAQALHAQAQSPASIQAAAEAAGVGDHLRFLGVINDYALGEAYCAADVHVFPVRELPGDPEGFGMVAVEAAAHGLPTVAFATGGIVDAVADGRSGRLVASGDYSGFAAAVSQVLAQREVLRKTCIDFAQGFAWPAFGSGVWAALRGEAG</sequence>
<dbReference type="InterPro" id="IPR050194">
    <property type="entry name" value="Glycosyltransferase_grp1"/>
</dbReference>
<dbReference type="PANTHER" id="PTHR45947:SF3">
    <property type="entry name" value="SULFOQUINOVOSYL TRANSFERASE SQD2"/>
    <property type="match status" value="1"/>
</dbReference>
<dbReference type="CDD" id="cd03801">
    <property type="entry name" value="GT4_PimA-like"/>
    <property type="match status" value="1"/>
</dbReference>
<dbReference type="Pfam" id="PF00534">
    <property type="entry name" value="Glycos_transf_1"/>
    <property type="match status" value="1"/>
</dbReference>
<accession>A0A7G9QQR3</accession>
<dbReference type="InterPro" id="IPR028098">
    <property type="entry name" value="Glyco_trans_4-like_N"/>
</dbReference>
<evidence type="ECO:0000313" key="4">
    <source>
        <dbReference type="Proteomes" id="UP000515977"/>
    </source>
</evidence>
<keyword evidence="3" id="KW-0808">Transferase</keyword>
<dbReference type="Gene3D" id="3.40.50.2000">
    <property type="entry name" value="Glycogen Phosphorylase B"/>
    <property type="match status" value="2"/>
</dbReference>
<protein>
    <submittedName>
        <fullName evidence="3">Glycosyltransferase family 4 protein</fullName>
    </submittedName>
</protein>
<feature type="domain" description="Glycosyltransferase subfamily 4-like N-terminal" evidence="2">
    <location>
        <begin position="19"/>
        <end position="170"/>
    </location>
</feature>
<dbReference type="SUPFAM" id="SSF53756">
    <property type="entry name" value="UDP-Glycosyltransferase/glycogen phosphorylase"/>
    <property type="match status" value="1"/>
</dbReference>
<keyword evidence="4" id="KW-1185">Reference proteome</keyword>
<evidence type="ECO:0000313" key="3">
    <source>
        <dbReference type="EMBL" id="QNN45688.1"/>
    </source>
</evidence>
<dbReference type="InterPro" id="IPR001296">
    <property type="entry name" value="Glyco_trans_1"/>
</dbReference>
<dbReference type="KEGG" id="tbv:H9L17_10785"/>
<organism evidence="3 4">
    <name type="scientific">Thermomonas brevis</name>
    <dbReference type="NCBI Taxonomy" id="215691"/>
    <lineage>
        <taxon>Bacteria</taxon>
        <taxon>Pseudomonadati</taxon>
        <taxon>Pseudomonadota</taxon>
        <taxon>Gammaproteobacteria</taxon>
        <taxon>Lysobacterales</taxon>
        <taxon>Lysobacteraceae</taxon>
        <taxon>Thermomonas</taxon>
    </lineage>
</organism>
<dbReference type="Proteomes" id="UP000515977">
    <property type="component" value="Chromosome"/>
</dbReference>
<dbReference type="AlphaFoldDB" id="A0A7G9QQR3"/>
<dbReference type="EMBL" id="CP060711">
    <property type="protein sequence ID" value="QNN45688.1"/>
    <property type="molecule type" value="Genomic_DNA"/>
</dbReference>
<evidence type="ECO:0000259" key="2">
    <source>
        <dbReference type="Pfam" id="PF13439"/>
    </source>
</evidence>
<evidence type="ECO:0000259" key="1">
    <source>
        <dbReference type="Pfam" id="PF00534"/>
    </source>
</evidence>
<reference evidence="3 4" key="1">
    <citation type="submission" date="2020-08" db="EMBL/GenBank/DDBJ databases">
        <title>Genome sequence of Thermomonas brevis KACC 16975T.</title>
        <authorList>
            <person name="Hyun D.-W."/>
            <person name="Bae J.-W."/>
        </authorList>
    </citation>
    <scope>NUCLEOTIDE SEQUENCE [LARGE SCALE GENOMIC DNA]</scope>
    <source>
        <strain evidence="3 4">KACC 16975</strain>
    </source>
</reference>
<dbReference type="Pfam" id="PF13439">
    <property type="entry name" value="Glyco_transf_4"/>
    <property type="match status" value="1"/>
</dbReference>
<dbReference type="GO" id="GO:0016758">
    <property type="term" value="F:hexosyltransferase activity"/>
    <property type="evidence" value="ECO:0007669"/>
    <property type="project" value="TreeGrafter"/>
</dbReference>
<name>A0A7G9QQR3_9GAMM</name>
<gene>
    <name evidence="3" type="ORF">H9L17_10785</name>
</gene>
<dbReference type="PANTHER" id="PTHR45947">
    <property type="entry name" value="SULFOQUINOVOSYL TRANSFERASE SQD2"/>
    <property type="match status" value="1"/>
</dbReference>
<feature type="domain" description="Glycosyl transferase family 1" evidence="1">
    <location>
        <begin position="189"/>
        <end position="359"/>
    </location>
</feature>
<proteinExistence type="predicted"/>